<sequence>MRSKIAALAAGTVLLSAGFAAAPAAAAEASGRRTVEVASFDGTKIVTNFFPAPGLKEGERAESVLLGSGFGGRGATDPESGELGYLLDAGYNVITWNPRGFGSEGEVQIDHPQAEGRDVRALIDWIARQPEVRLDGRGDPRLGMAGGSYGGAIQLVTAGMDDRVDVIVPGYTYHSLNDALYPNRTIKAGWAFGLCSAGLQNGNRFHPRVSSICWRALLTGQVTAADEQWMREHGPDFLMRNIDVPTLFVQGVTDTLFPVSHAIAGYRTVKANGAPVKMVWTCGGHANCMDAEHDGAVDREATLAWFQRHLRGDKSVRTGPEFTYPDNTGARHSAKAFPPPAAKPARGSGSGTTLFSPADNSGAMFTGGYSRNAIEIPVDAPSTGVLVGAPKLTMAYQGRATNAKTSVYAQLIDASVPVPGDLPASVIPPLAEGDPQVVNGMVTPVPVTLDGAAHRLTIDLEDVVWRLRPGTKLKLQIIPNSAMFNQQRAAGWIKVSSATVTVPTTAG</sequence>
<evidence type="ECO:0000256" key="1">
    <source>
        <dbReference type="ARBA" id="ARBA00008645"/>
    </source>
</evidence>
<dbReference type="RefSeq" id="WP_378296392.1">
    <property type="nucleotide sequence ID" value="NZ_JBHTJA010000004.1"/>
</dbReference>
<feature type="chain" id="PRO_5045615001" evidence="4">
    <location>
        <begin position="27"/>
        <end position="507"/>
    </location>
</feature>
<accession>A0ABW3ELR6</accession>
<feature type="domain" description="Xaa-Pro dipeptidyl-peptidase C-terminal" evidence="5">
    <location>
        <begin position="303"/>
        <end position="501"/>
    </location>
</feature>
<comment type="similarity">
    <text evidence="1">Belongs to the AB hydrolase superfamily.</text>
</comment>
<feature type="region of interest" description="Disordered" evidence="3">
    <location>
        <begin position="325"/>
        <end position="357"/>
    </location>
</feature>
<dbReference type="InterPro" id="IPR050261">
    <property type="entry name" value="FrsA_esterase"/>
</dbReference>
<dbReference type="PANTHER" id="PTHR22946:SF9">
    <property type="entry name" value="POLYKETIDE TRANSFERASE AF380"/>
    <property type="match status" value="1"/>
</dbReference>
<dbReference type="SMART" id="SM00939">
    <property type="entry name" value="PepX_C"/>
    <property type="match status" value="1"/>
</dbReference>
<dbReference type="Pfam" id="PF02129">
    <property type="entry name" value="Peptidase_S15"/>
    <property type="match status" value="1"/>
</dbReference>
<reference evidence="7" key="1">
    <citation type="journal article" date="2019" name="Int. J. Syst. Evol. Microbiol.">
        <title>The Global Catalogue of Microorganisms (GCM) 10K type strain sequencing project: providing services to taxonomists for standard genome sequencing and annotation.</title>
        <authorList>
            <consortium name="The Broad Institute Genomics Platform"/>
            <consortium name="The Broad Institute Genome Sequencing Center for Infectious Disease"/>
            <person name="Wu L."/>
            <person name="Ma J."/>
        </authorList>
    </citation>
    <scope>NUCLEOTIDE SEQUENCE [LARGE SCALE GENOMIC DNA]</scope>
    <source>
        <strain evidence="7">JCM 31202</strain>
    </source>
</reference>
<dbReference type="GO" id="GO:0016787">
    <property type="term" value="F:hydrolase activity"/>
    <property type="evidence" value="ECO:0007669"/>
    <property type="project" value="UniProtKB-KW"/>
</dbReference>
<dbReference type="Proteomes" id="UP001596972">
    <property type="component" value="Unassembled WGS sequence"/>
</dbReference>
<keyword evidence="4" id="KW-0732">Signal</keyword>
<evidence type="ECO:0000313" key="6">
    <source>
        <dbReference type="EMBL" id="MFD0899534.1"/>
    </source>
</evidence>
<evidence type="ECO:0000256" key="3">
    <source>
        <dbReference type="SAM" id="MobiDB-lite"/>
    </source>
</evidence>
<dbReference type="PANTHER" id="PTHR22946">
    <property type="entry name" value="DIENELACTONE HYDROLASE DOMAIN-CONTAINING PROTEIN-RELATED"/>
    <property type="match status" value="1"/>
</dbReference>
<gene>
    <name evidence="6" type="ORF">ACFQ11_03960</name>
</gene>
<dbReference type="InterPro" id="IPR029058">
    <property type="entry name" value="AB_hydrolase_fold"/>
</dbReference>
<protein>
    <submittedName>
        <fullName evidence="6">CocE/NonD family hydrolase</fullName>
    </submittedName>
</protein>
<organism evidence="6 7">
    <name type="scientific">Actinomadura sediminis</name>
    <dbReference type="NCBI Taxonomy" id="1038904"/>
    <lineage>
        <taxon>Bacteria</taxon>
        <taxon>Bacillati</taxon>
        <taxon>Actinomycetota</taxon>
        <taxon>Actinomycetes</taxon>
        <taxon>Streptosporangiales</taxon>
        <taxon>Thermomonosporaceae</taxon>
        <taxon>Actinomadura</taxon>
    </lineage>
</organism>
<comment type="caution">
    <text evidence="6">The sequence shown here is derived from an EMBL/GenBank/DDBJ whole genome shotgun (WGS) entry which is preliminary data.</text>
</comment>
<dbReference type="InterPro" id="IPR000383">
    <property type="entry name" value="Xaa-Pro-like_dom"/>
</dbReference>
<dbReference type="EMBL" id="JBHTJA010000004">
    <property type="protein sequence ID" value="MFD0899534.1"/>
    <property type="molecule type" value="Genomic_DNA"/>
</dbReference>
<keyword evidence="2 6" id="KW-0378">Hydrolase</keyword>
<evidence type="ECO:0000313" key="7">
    <source>
        <dbReference type="Proteomes" id="UP001596972"/>
    </source>
</evidence>
<proteinExistence type="inferred from homology"/>
<evidence type="ECO:0000259" key="5">
    <source>
        <dbReference type="SMART" id="SM00939"/>
    </source>
</evidence>
<dbReference type="Gene3D" id="3.40.50.1820">
    <property type="entry name" value="alpha/beta hydrolase"/>
    <property type="match status" value="2"/>
</dbReference>
<dbReference type="InterPro" id="IPR013736">
    <property type="entry name" value="Xaa-Pro_dipept_C"/>
</dbReference>
<name>A0ABW3ELR6_9ACTN</name>
<evidence type="ECO:0000256" key="2">
    <source>
        <dbReference type="ARBA" id="ARBA00022801"/>
    </source>
</evidence>
<feature type="signal peptide" evidence="4">
    <location>
        <begin position="1"/>
        <end position="26"/>
    </location>
</feature>
<keyword evidence="7" id="KW-1185">Reference proteome</keyword>
<evidence type="ECO:0000256" key="4">
    <source>
        <dbReference type="SAM" id="SignalP"/>
    </source>
</evidence>
<dbReference type="SUPFAM" id="SSF53474">
    <property type="entry name" value="alpha/beta-Hydrolases"/>
    <property type="match status" value="1"/>
</dbReference>